<dbReference type="Proteomes" id="UP000095284">
    <property type="component" value="Unplaced"/>
</dbReference>
<dbReference type="AlphaFoldDB" id="A0A1I7RS62"/>
<accession>A0A1I7RS62</accession>
<name>A0A1I7RS62_BURXY</name>
<dbReference type="SUPFAM" id="SSF48613">
    <property type="entry name" value="Heme oxygenase-like"/>
    <property type="match status" value="1"/>
</dbReference>
<reference evidence="2" key="1">
    <citation type="submission" date="2016-11" db="UniProtKB">
        <authorList>
            <consortium name="WormBaseParasite"/>
        </authorList>
    </citation>
    <scope>IDENTIFICATION</scope>
</reference>
<proteinExistence type="predicted"/>
<evidence type="ECO:0000313" key="2">
    <source>
        <dbReference type="WBParaSite" id="BXY_0356600.1"/>
    </source>
</evidence>
<organism evidence="1 2">
    <name type="scientific">Bursaphelenchus xylophilus</name>
    <name type="common">Pinewood nematode worm</name>
    <name type="synonym">Aphelenchoides xylophilus</name>
    <dbReference type="NCBI Taxonomy" id="6326"/>
    <lineage>
        <taxon>Eukaryota</taxon>
        <taxon>Metazoa</taxon>
        <taxon>Ecdysozoa</taxon>
        <taxon>Nematoda</taxon>
        <taxon>Chromadorea</taxon>
        <taxon>Rhabditida</taxon>
        <taxon>Tylenchina</taxon>
        <taxon>Tylenchomorpha</taxon>
        <taxon>Aphelenchoidea</taxon>
        <taxon>Aphelenchoididae</taxon>
        <taxon>Bursaphelenchus</taxon>
    </lineage>
</organism>
<dbReference type="InterPro" id="IPR024423">
    <property type="entry name" value="DUF3050"/>
</dbReference>
<dbReference type="Gene3D" id="1.20.910.10">
    <property type="entry name" value="Heme oxygenase-like"/>
    <property type="match status" value="1"/>
</dbReference>
<evidence type="ECO:0000313" key="1">
    <source>
        <dbReference type="Proteomes" id="UP000095284"/>
    </source>
</evidence>
<dbReference type="InterPro" id="IPR016084">
    <property type="entry name" value="Haem_Oase-like_multi-hlx"/>
</dbReference>
<dbReference type="WBParaSite" id="BXY_0356600.1">
    <property type="protein sequence ID" value="BXY_0356600.1"/>
    <property type="gene ID" value="BXY_0356600"/>
</dbReference>
<protein>
    <submittedName>
        <fullName evidence="2">DUF3050 domain-containing protein</fullName>
    </submittedName>
</protein>
<dbReference type="eggNOG" id="ENOG502SS63">
    <property type="taxonomic scope" value="Eukaryota"/>
</dbReference>
<dbReference type="Pfam" id="PF11251">
    <property type="entry name" value="DUF3050"/>
    <property type="match status" value="1"/>
</dbReference>
<sequence length="318" mass="36010">MEKLALWRWPPLELLTMANLITQAHQETFKIPSVPSSVTSDQNGHAELAAEVAACKRIQNIEAKLAPLKEQLQHHPLYTIIDNIDELRYFMTNHIFAVWDFMSLLKALQQSLTCITVPWHAQGSRIARRLVNEIVLGEESDELGGQFISHCEFYQESMAAAGADDSALRAFADELVRLGDCSQKNLEASFKKANVPEPAARFVTRTFEFLRSQKTHVIASAFTFGREDLIPIMFQSFLDEMNKEAKGALDLFVLYLERHIEVDGDDHGPMSCKMVMELCGEDDQKWMDAEEAAFSALQARVQLWDGIYENVKKGKTKV</sequence>